<feature type="transmembrane region" description="Helical" evidence="2">
    <location>
        <begin position="91"/>
        <end position="113"/>
    </location>
</feature>
<evidence type="ECO:0000313" key="4">
    <source>
        <dbReference type="Proteomes" id="UP001500171"/>
    </source>
</evidence>
<keyword evidence="4" id="KW-1185">Reference proteome</keyword>
<sequence length="338" mass="35957">MVTTNINQYQQKASWGSIIAGVVTVLAVAMLLATLGTAMGFSLIEPLSNDPLSGFGTSFGIWSAVIVIVSLACGGFVGGKLAMRAGMVHGFLVWSVSLICATLVSGMIVGTAVKMVGSAVGAGVSTAGSVTANMSSSIGSGIADLTSNVARQLDKHIDFDRDQAKNKVDQLLRDTEVETLQPQYLDQQMANTKSDIQTALRQLKANPNNYDAIFNNLMDKLNKRVDTMSKGIDKNAAINALVNNTDMSKDEATKTVDGFIQKYQDSITAAKQALNDTQHQLMQLKAETKQMVEDAKVQADKVTNAIAKSALMAFFALLIGAVVSAVFGYLGARCKRDM</sequence>
<protein>
    <recommendedName>
        <fullName evidence="5">CAP-Gly protein</fullName>
    </recommendedName>
</protein>
<keyword evidence="2" id="KW-0812">Transmembrane</keyword>
<feature type="transmembrane region" description="Helical" evidence="2">
    <location>
        <begin position="18"/>
        <end position="39"/>
    </location>
</feature>
<reference evidence="4" key="1">
    <citation type="journal article" date="2019" name="Int. J. Syst. Evol. Microbiol.">
        <title>The Global Catalogue of Microorganisms (GCM) 10K type strain sequencing project: providing services to taxonomists for standard genome sequencing and annotation.</title>
        <authorList>
            <consortium name="The Broad Institute Genomics Platform"/>
            <consortium name="The Broad Institute Genome Sequencing Center for Infectious Disease"/>
            <person name="Wu L."/>
            <person name="Ma J."/>
        </authorList>
    </citation>
    <scope>NUCLEOTIDE SEQUENCE [LARGE SCALE GENOMIC DNA]</scope>
    <source>
        <strain evidence="4">JCM 18050</strain>
    </source>
</reference>
<gene>
    <name evidence="3" type="ORF">GCM10023211_24890</name>
</gene>
<evidence type="ECO:0008006" key="5">
    <source>
        <dbReference type="Google" id="ProtNLM"/>
    </source>
</evidence>
<feature type="transmembrane region" description="Helical" evidence="2">
    <location>
        <begin position="59"/>
        <end position="79"/>
    </location>
</feature>
<keyword evidence="2" id="KW-0472">Membrane</keyword>
<evidence type="ECO:0000313" key="3">
    <source>
        <dbReference type="EMBL" id="GAA5114834.1"/>
    </source>
</evidence>
<feature type="transmembrane region" description="Helical" evidence="2">
    <location>
        <begin position="310"/>
        <end position="332"/>
    </location>
</feature>
<organism evidence="3 4">
    <name type="scientific">Orbus sasakiae</name>
    <dbReference type="NCBI Taxonomy" id="1078475"/>
    <lineage>
        <taxon>Bacteria</taxon>
        <taxon>Pseudomonadati</taxon>
        <taxon>Pseudomonadota</taxon>
        <taxon>Gammaproteobacteria</taxon>
        <taxon>Orbales</taxon>
        <taxon>Orbaceae</taxon>
        <taxon>Orbus</taxon>
    </lineage>
</organism>
<dbReference type="Proteomes" id="UP001500171">
    <property type="component" value="Unassembled WGS sequence"/>
</dbReference>
<name>A0ABP9NIF8_9GAMM</name>
<accession>A0ABP9NIF8</accession>
<dbReference type="EMBL" id="BAABHY010000014">
    <property type="protein sequence ID" value="GAA5114834.1"/>
    <property type="molecule type" value="Genomic_DNA"/>
</dbReference>
<comment type="caution">
    <text evidence="3">The sequence shown here is derived from an EMBL/GenBank/DDBJ whole genome shotgun (WGS) entry which is preliminary data.</text>
</comment>
<dbReference type="RefSeq" id="WP_345492724.1">
    <property type="nucleotide sequence ID" value="NZ_BAABHY010000014.1"/>
</dbReference>
<evidence type="ECO:0000256" key="2">
    <source>
        <dbReference type="SAM" id="Phobius"/>
    </source>
</evidence>
<keyword evidence="1" id="KW-0175">Coiled coil</keyword>
<proteinExistence type="predicted"/>
<feature type="coiled-coil region" evidence="1">
    <location>
        <begin position="260"/>
        <end position="294"/>
    </location>
</feature>
<keyword evidence="2" id="KW-1133">Transmembrane helix</keyword>
<evidence type="ECO:0000256" key="1">
    <source>
        <dbReference type="SAM" id="Coils"/>
    </source>
</evidence>